<keyword evidence="1 5" id="KW-0812">Transmembrane</keyword>
<comment type="subcellular location">
    <subcellularLocation>
        <location evidence="4">Endomembrane system</location>
        <topology evidence="4">Single-pass membrane protein</topology>
    </subcellularLocation>
</comment>
<dbReference type="GO" id="GO:0016020">
    <property type="term" value="C:membrane"/>
    <property type="evidence" value="ECO:0007669"/>
    <property type="project" value="InterPro"/>
</dbReference>
<dbReference type="AlphaFoldDB" id="A0A2V3U2M5"/>
<feature type="domain" description="Bacterial virulence protein VirB8" evidence="6">
    <location>
        <begin position="21"/>
        <end position="224"/>
    </location>
</feature>
<dbReference type="Proteomes" id="UP000248021">
    <property type="component" value="Unassembled WGS sequence"/>
</dbReference>
<evidence type="ECO:0000256" key="4">
    <source>
        <dbReference type="ARBA" id="ARBA00037847"/>
    </source>
</evidence>
<gene>
    <name evidence="7" type="ORF">C7450_12176</name>
</gene>
<sequence>MTDETRLASPTRSPENPYIAARQEWTERYGSYIRAATAWRIVGITSLGLALISTSYALYQSTQVKLVPYIVEVDKLGSAVNAGFPAQIEYADPRVVRATLAGFITNFRSVTPDTVVQKQYIDRVYAMLRTTDPATEKVNAWFRSSSPFEKAKTATVAIEVNNVVPLSPQSFQIDWTEYERDRKGKEVASRRFRGVASVVLIPPQDEAVIRLNPIGLYIKDFDWTAQI</sequence>
<dbReference type="GO" id="GO:0012505">
    <property type="term" value="C:endomembrane system"/>
    <property type="evidence" value="ECO:0007669"/>
    <property type="project" value="UniProtKB-SubCell"/>
</dbReference>
<dbReference type="Pfam" id="PF04335">
    <property type="entry name" value="VirB8"/>
    <property type="match status" value="1"/>
</dbReference>
<evidence type="ECO:0000256" key="1">
    <source>
        <dbReference type="ARBA" id="ARBA00022692"/>
    </source>
</evidence>
<keyword evidence="3 5" id="KW-0472">Membrane</keyword>
<dbReference type="Gene3D" id="3.10.450.230">
    <property type="entry name" value="VirB8 protein"/>
    <property type="match status" value="1"/>
</dbReference>
<reference evidence="7 8" key="1">
    <citation type="submission" date="2018-05" db="EMBL/GenBank/DDBJ databases">
        <title>Genomic Encyclopedia of Type Strains, Phase IV (KMG-IV): sequencing the most valuable type-strain genomes for metagenomic binning, comparative biology and taxonomic classification.</title>
        <authorList>
            <person name="Goeker M."/>
        </authorList>
    </citation>
    <scope>NUCLEOTIDE SEQUENCE [LARGE SCALE GENOMIC DNA]</scope>
    <source>
        <strain evidence="7 8">DSM 6462</strain>
    </source>
</reference>
<proteinExistence type="predicted"/>
<protein>
    <submittedName>
        <fullName evidence="7">Type IV secretion system protein VirB5</fullName>
    </submittedName>
</protein>
<keyword evidence="8" id="KW-1185">Reference proteome</keyword>
<dbReference type="InterPro" id="IPR032710">
    <property type="entry name" value="NTF2-like_dom_sf"/>
</dbReference>
<organism evidence="7 8">
    <name type="scientific">Chelatococcus asaccharovorans</name>
    <dbReference type="NCBI Taxonomy" id="28210"/>
    <lineage>
        <taxon>Bacteria</taxon>
        <taxon>Pseudomonadati</taxon>
        <taxon>Pseudomonadota</taxon>
        <taxon>Alphaproteobacteria</taxon>
        <taxon>Hyphomicrobiales</taxon>
        <taxon>Chelatococcaceae</taxon>
        <taxon>Chelatococcus</taxon>
    </lineage>
</organism>
<dbReference type="InterPro" id="IPR035658">
    <property type="entry name" value="TrbF"/>
</dbReference>
<dbReference type="SUPFAM" id="SSF54427">
    <property type="entry name" value="NTF2-like"/>
    <property type="match status" value="1"/>
</dbReference>
<dbReference type="InterPro" id="IPR007430">
    <property type="entry name" value="VirB8"/>
</dbReference>
<dbReference type="OrthoDB" id="597581at2"/>
<accession>A0A2V3U2M5</accession>
<keyword evidence="2 5" id="KW-1133">Transmembrane helix</keyword>
<evidence type="ECO:0000259" key="6">
    <source>
        <dbReference type="Pfam" id="PF04335"/>
    </source>
</evidence>
<dbReference type="EMBL" id="QJJK01000021">
    <property type="protein sequence ID" value="PXW51185.1"/>
    <property type="molecule type" value="Genomic_DNA"/>
</dbReference>
<comment type="caution">
    <text evidence="7">The sequence shown here is derived from an EMBL/GenBank/DDBJ whole genome shotgun (WGS) entry which is preliminary data.</text>
</comment>
<evidence type="ECO:0000256" key="2">
    <source>
        <dbReference type="ARBA" id="ARBA00022989"/>
    </source>
</evidence>
<evidence type="ECO:0000313" key="7">
    <source>
        <dbReference type="EMBL" id="PXW51185.1"/>
    </source>
</evidence>
<dbReference type="CDD" id="cd16425">
    <property type="entry name" value="TrbF"/>
    <property type="match status" value="1"/>
</dbReference>
<evidence type="ECO:0000313" key="8">
    <source>
        <dbReference type="Proteomes" id="UP000248021"/>
    </source>
</evidence>
<evidence type="ECO:0000256" key="5">
    <source>
        <dbReference type="SAM" id="Phobius"/>
    </source>
</evidence>
<dbReference type="NCBIfam" id="NF010410">
    <property type="entry name" value="PRK13836.1"/>
    <property type="match status" value="1"/>
</dbReference>
<name>A0A2V3U2M5_9HYPH</name>
<evidence type="ECO:0000256" key="3">
    <source>
        <dbReference type="ARBA" id="ARBA00023136"/>
    </source>
</evidence>
<feature type="transmembrane region" description="Helical" evidence="5">
    <location>
        <begin position="38"/>
        <end position="59"/>
    </location>
</feature>